<keyword evidence="2" id="KW-0132">Cell division</keyword>
<gene>
    <name evidence="7" type="ORF">CPRI1469_LOCUS4927</name>
</gene>
<name>A0A7S2X0E7_9CHLO</name>
<feature type="compositionally biased region" description="Basic residues" evidence="6">
    <location>
        <begin position="679"/>
        <end position="688"/>
    </location>
</feature>
<keyword evidence="5" id="KW-0131">Cell cycle</keyword>
<dbReference type="EMBL" id="HBHL01007591">
    <property type="protein sequence ID" value="CAD9716071.1"/>
    <property type="molecule type" value="Transcribed_RNA"/>
</dbReference>
<feature type="compositionally biased region" description="Low complexity" evidence="6">
    <location>
        <begin position="1150"/>
        <end position="1160"/>
    </location>
</feature>
<dbReference type="Gene3D" id="1.25.10.10">
    <property type="entry name" value="Leucine-rich Repeat Variant"/>
    <property type="match status" value="1"/>
</dbReference>
<feature type="compositionally biased region" description="Basic residues" evidence="6">
    <location>
        <begin position="1087"/>
        <end position="1099"/>
    </location>
</feature>
<sequence>MGSSSATVVARELLRRNGLALGPHVQKFLDRLMTGCLPCSDLNDDCNYHALMYSLYVTSPKIMLPVLPKLQMDLTTTRDGKRLGAVELVGHFLISDFGPDFAREYNGSLFQTFLDRFHDKSSAIRSKATAIAECFIVRHMRDDNNLLVIEGDDEEMEVEVVGESDKRSSSCVVSLLHLLADRIVDQDEKVRKRAVRAVGHILSISPSALSGAQYENFYGRLRDTKISVRQETCAQLARIFCCHIQRVHNDGGSWRDEERAQIIPGLLLKAYKEDKALRSAVATRQTGLGIHEASHQTGPVLEEALCTGLWPENLEAEEVLRHWVVIVSTESFDAIDGLEPPKLLSKCIQIKMALRNSLKQLLMLREEGRTIAESGVDDDERKARWAAKCSMQCQKVAKFWLNAENPEKSSASLQRILDLKDNKVIDGLVALTECEDGERALEIKSTLMQAMSYNKDLQAAVSQVCNYLAYSPIQNDHVKALLTILLSKGTEPGGPNFILHCRDFAVRLAAADSKLFHHPGARNLLLQMLLDERESVSLLGLELLDATHRISHRKASGRDQNWHLGSGSSEEAALMGLVSDRRREVSTKAIALVDSVLDENRAQVLLKEEAKKSLRLLNESSGGSQDPKETARAFCVIGNIASVAPHVLKESTLDVVTTVCSVLTNPLPPPPPGTPVARKERRGGRRGRASPPKGEKVADEWAPHDLFVAAVTCLGDVFCPRSPYLDVSDDVKKAVPSAMQYVVNQLELENPLIDDSGLASEQKAQVRLAAAKAILQVIKRHDNLVSFKVYQDVCLVMQDPSKDVRRAFAAELNSLVASFQATRPPQVPKAAKYAAALALAGADPNKENKALATNYLIRYIVHACENMKRGEGRDKSQRDGVDRNYPLMRPEFVLVFAIHLLAHHSDYPTKDDLEDYGVNEPFLPFQQMLLFFLEILSHGEYFLDSSKGGLSKRGKEKAKPMFQLDAGLVQSILRTVKNAGDAIPAAAESSIHVIADLAWLLTERLCTTDQGDRFASDAPDHRVPLPRSLYKVHHGSERSKHRNSLGSSLPEGLEIMPIEEAASGKGRKSKSPKRRSSGDGATTPSPGRKKRKTKSRRKGQLSPLSSSEFNSGSGKGGFEAQSPKRSQPKRSAKAKAKSQIKEQEEKENRSSSSLSLGVSL</sequence>
<feature type="compositionally biased region" description="Basic residues" evidence="6">
    <location>
        <begin position="1126"/>
        <end position="1138"/>
    </location>
</feature>
<dbReference type="SUPFAM" id="SSF48371">
    <property type="entry name" value="ARM repeat"/>
    <property type="match status" value="1"/>
</dbReference>
<feature type="compositionally biased region" description="Basic and acidic residues" evidence="6">
    <location>
        <begin position="1139"/>
        <end position="1149"/>
    </location>
</feature>
<reference evidence="7" key="1">
    <citation type="submission" date="2021-01" db="EMBL/GenBank/DDBJ databases">
        <authorList>
            <person name="Corre E."/>
            <person name="Pelletier E."/>
            <person name="Niang G."/>
            <person name="Scheremetjew M."/>
            <person name="Finn R."/>
            <person name="Kale V."/>
            <person name="Holt S."/>
            <person name="Cochrane G."/>
            <person name="Meng A."/>
            <person name="Brown T."/>
            <person name="Cohen L."/>
        </authorList>
    </citation>
    <scope>NUCLEOTIDE SEQUENCE</scope>
    <source>
        <strain evidence="7">CCMP1205</strain>
    </source>
</reference>
<organism evidence="7">
    <name type="scientific">Chloropicon primus</name>
    <dbReference type="NCBI Taxonomy" id="1764295"/>
    <lineage>
        <taxon>Eukaryota</taxon>
        <taxon>Viridiplantae</taxon>
        <taxon>Chlorophyta</taxon>
        <taxon>Chloropicophyceae</taxon>
        <taxon>Chloropicales</taxon>
        <taxon>Chloropicaceae</taxon>
        <taxon>Chloropicon</taxon>
    </lineage>
</organism>
<proteinExistence type="predicted"/>
<dbReference type="AlphaFoldDB" id="A0A7S2X0E7"/>
<accession>A0A7S2X0E7</accession>
<evidence type="ECO:0000256" key="4">
    <source>
        <dbReference type="ARBA" id="ARBA00023242"/>
    </source>
</evidence>
<feature type="compositionally biased region" description="Polar residues" evidence="6">
    <location>
        <begin position="1102"/>
        <end position="1112"/>
    </location>
</feature>
<dbReference type="InterPro" id="IPR016024">
    <property type="entry name" value="ARM-type_fold"/>
</dbReference>
<dbReference type="GO" id="GO:0035825">
    <property type="term" value="P:homologous recombination"/>
    <property type="evidence" value="ECO:0007669"/>
    <property type="project" value="UniProtKB-ARBA"/>
</dbReference>
<keyword evidence="3" id="KW-0498">Mitosis</keyword>
<dbReference type="Pfam" id="PF20168">
    <property type="entry name" value="PDS5"/>
    <property type="match status" value="1"/>
</dbReference>
<evidence type="ECO:0000256" key="1">
    <source>
        <dbReference type="ARBA" id="ARBA00004123"/>
    </source>
</evidence>
<evidence type="ECO:0000256" key="2">
    <source>
        <dbReference type="ARBA" id="ARBA00022618"/>
    </source>
</evidence>
<evidence type="ECO:0000256" key="6">
    <source>
        <dbReference type="SAM" id="MobiDB-lite"/>
    </source>
</evidence>
<dbReference type="GO" id="GO:0005634">
    <property type="term" value="C:nucleus"/>
    <property type="evidence" value="ECO:0007669"/>
    <property type="project" value="UniProtKB-SubCell"/>
</dbReference>
<dbReference type="InterPro" id="IPR011989">
    <property type="entry name" value="ARM-like"/>
</dbReference>
<feature type="region of interest" description="Disordered" evidence="6">
    <location>
        <begin position="1031"/>
        <end position="1160"/>
    </location>
</feature>
<comment type="subcellular location">
    <subcellularLocation>
        <location evidence="1">Nucleus</location>
    </subcellularLocation>
</comment>
<dbReference type="GO" id="GO:0007064">
    <property type="term" value="P:mitotic sister chromatid cohesion"/>
    <property type="evidence" value="ECO:0007669"/>
    <property type="project" value="InterPro"/>
</dbReference>
<dbReference type="PANTHER" id="PTHR12663:SF0">
    <property type="entry name" value="PRECOCIOUS DISSOCIATION OF SISTERS 5, ISOFORM A"/>
    <property type="match status" value="1"/>
</dbReference>
<dbReference type="GO" id="GO:0006281">
    <property type="term" value="P:DNA repair"/>
    <property type="evidence" value="ECO:0007669"/>
    <property type="project" value="TreeGrafter"/>
</dbReference>
<dbReference type="GO" id="GO:0051301">
    <property type="term" value="P:cell division"/>
    <property type="evidence" value="ECO:0007669"/>
    <property type="project" value="UniProtKB-KW"/>
</dbReference>
<dbReference type="PANTHER" id="PTHR12663">
    <property type="entry name" value="ANDROGEN INDUCED INHIBITOR OF PROLIFERATION AS3 / PDS5-RELATED"/>
    <property type="match status" value="1"/>
</dbReference>
<dbReference type="GO" id="GO:0000785">
    <property type="term" value="C:chromatin"/>
    <property type="evidence" value="ECO:0007669"/>
    <property type="project" value="TreeGrafter"/>
</dbReference>
<keyword evidence="4" id="KW-0539">Nucleus</keyword>
<feature type="compositionally biased region" description="Basic residues" evidence="6">
    <location>
        <begin position="1065"/>
        <end position="1075"/>
    </location>
</feature>
<evidence type="ECO:0000313" key="7">
    <source>
        <dbReference type="EMBL" id="CAD9716071.1"/>
    </source>
</evidence>
<evidence type="ECO:0000256" key="3">
    <source>
        <dbReference type="ARBA" id="ARBA00022776"/>
    </source>
</evidence>
<dbReference type="InterPro" id="IPR039776">
    <property type="entry name" value="Pds5"/>
</dbReference>
<evidence type="ECO:0000256" key="5">
    <source>
        <dbReference type="ARBA" id="ARBA00023306"/>
    </source>
</evidence>
<protein>
    <submittedName>
        <fullName evidence="7">Uncharacterized protein</fullName>
    </submittedName>
</protein>
<feature type="region of interest" description="Disordered" evidence="6">
    <location>
        <begin position="666"/>
        <end position="697"/>
    </location>
</feature>